<name>A0A6S6VZK2_9PLEO</name>
<dbReference type="AlphaFoldDB" id="A0A6S6VZK2"/>
<sequence>MAPKKDAPDGDSNALLVGFTDKETKLLAAAFVSCIGTDKYDYDLMATLTKNTAGSLKKMWPPVKKKASENHPSFASLLGQTGTATTTAAEPRTPKKRKAVEENSKAGDGKDDAASDSDKADSIVKSPVAKKVKRAPAGRGKGRTKKAVKKEESDSEANFEKEDSANGDDGEFILYKTIMT</sequence>
<evidence type="ECO:0000256" key="1">
    <source>
        <dbReference type="SAM" id="MobiDB-lite"/>
    </source>
</evidence>
<feature type="region of interest" description="Disordered" evidence="1">
    <location>
        <begin position="62"/>
        <end position="171"/>
    </location>
</feature>
<reference evidence="2" key="1">
    <citation type="submission" date="2021-02" db="EMBL/GenBank/DDBJ databases">
        <authorList>
            <person name="Syme A R."/>
            <person name="Syme A R."/>
            <person name="Moolhuijzen P."/>
        </authorList>
    </citation>
    <scope>NUCLEOTIDE SEQUENCE</scope>
    <source>
        <strain evidence="2">W1-1</strain>
    </source>
</reference>
<proteinExistence type="predicted"/>
<feature type="compositionally biased region" description="Basic and acidic residues" evidence="1">
    <location>
        <begin position="99"/>
        <end position="122"/>
    </location>
</feature>
<dbReference type="EMBL" id="HG992980">
    <property type="protein sequence ID" value="CAE7030765.1"/>
    <property type="molecule type" value="Genomic_DNA"/>
</dbReference>
<evidence type="ECO:0000313" key="3">
    <source>
        <dbReference type="Proteomes" id="UP000472372"/>
    </source>
</evidence>
<evidence type="ECO:0000313" key="2">
    <source>
        <dbReference type="EMBL" id="CAE7030765.1"/>
    </source>
</evidence>
<accession>A0A6S6VZK2</accession>
<organism evidence="2 3">
    <name type="scientific">Pyrenophora teres f. teres</name>
    <dbReference type="NCBI Taxonomy" id="97479"/>
    <lineage>
        <taxon>Eukaryota</taxon>
        <taxon>Fungi</taxon>
        <taxon>Dikarya</taxon>
        <taxon>Ascomycota</taxon>
        <taxon>Pezizomycotina</taxon>
        <taxon>Dothideomycetes</taxon>
        <taxon>Pleosporomycetidae</taxon>
        <taxon>Pleosporales</taxon>
        <taxon>Pleosporineae</taxon>
        <taxon>Pleosporaceae</taxon>
        <taxon>Pyrenophora</taxon>
    </lineage>
</organism>
<gene>
    <name evidence="2" type="ORF">PTTW11_04641</name>
</gene>
<feature type="compositionally biased region" description="Basic residues" evidence="1">
    <location>
        <begin position="128"/>
        <end position="148"/>
    </location>
</feature>
<dbReference type="Proteomes" id="UP000472372">
    <property type="component" value="Chromosome 4"/>
</dbReference>
<protein>
    <submittedName>
        <fullName evidence="2">Uncharacterized protein</fullName>
    </submittedName>
</protein>